<comment type="caution">
    <text evidence="1">The sequence shown here is derived from an EMBL/GenBank/DDBJ whole genome shotgun (WGS) entry which is preliminary data.</text>
</comment>
<evidence type="ECO:0000313" key="2">
    <source>
        <dbReference type="Proteomes" id="UP000807159"/>
    </source>
</evidence>
<gene>
    <name evidence="1" type="ORF">H0E87_020513</name>
</gene>
<accession>A0A8T2XLB6</accession>
<sequence>MKERSGLLPFSQMKGNEGRRGEWVCGETKRKGGGWTCVGMKKRRKSRGVDVLFGQLKGNLVREKKGRVSAGGGGALCSAAWCGRGLPWVATLLFFKGWCAADWMGLRFCGCPNFL</sequence>
<name>A0A8T2XLB6_POPDE</name>
<dbReference type="EMBL" id="JACEGQ020000011">
    <property type="protein sequence ID" value="KAH8493780.1"/>
    <property type="molecule type" value="Genomic_DNA"/>
</dbReference>
<proteinExistence type="predicted"/>
<protein>
    <submittedName>
        <fullName evidence="1">Uncharacterized protein</fullName>
    </submittedName>
</protein>
<reference evidence="1" key="1">
    <citation type="journal article" date="2021" name="J. Hered.">
        <title>Genome Assembly of Salicaceae Populus deltoides (Eastern Cottonwood) I-69 Based on Nanopore Sequencing and Hi-C Technologies.</title>
        <authorList>
            <person name="Bai S."/>
            <person name="Wu H."/>
            <person name="Zhang J."/>
            <person name="Pan Z."/>
            <person name="Zhao W."/>
            <person name="Li Z."/>
            <person name="Tong C."/>
        </authorList>
    </citation>
    <scope>NUCLEOTIDE SEQUENCE</scope>
    <source>
        <tissue evidence="1">Leaf</tissue>
    </source>
</reference>
<dbReference type="AlphaFoldDB" id="A0A8T2XLB6"/>
<keyword evidence="2" id="KW-1185">Reference proteome</keyword>
<evidence type="ECO:0000313" key="1">
    <source>
        <dbReference type="EMBL" id="KAH8493780.1"/>
    </source>
</evidence>
<dbReference type="Proteomes" id="UP000807159">
    <property type="component" value="Chromosome 11"/>
</dbReference>
<organism evidence="1 2">
    <name type="scientific">Populus deltoides</name>
    <name type="common">Eastern poplar</name>
    <name type="synonym">Eastern cottonwood</name>
    <dbReference type="NCBI Taxonomy" id="3696"/>
    <lineage>
        <taxon>Eukaryota</taxon>
        <taxon>Viridiplantae</taxon>
        <taxon>Streptophyta</taxon>
        <taxon>Embryophyta</taxon>
        <taxon>Tracheophyta</taxon>
        <taxon>Spermatophyta</taxon>
        <taxon>Magnoliopsida</taxon>
        <taxon>eudicotyledons</taxon>
        <taxon>Gunneridae</taxon>
        <taxon>Pentapetalae</taxon>
        <taxon>rosids</taxon>
        <taxon>fabids</taxon>
        <taxon>Malpighiales</taxon>
        <taxon>Salicaceae</taxon>
        <taxon>Saliceae</taxon>
        <taxon>Populus</taxon>
    </lineage>
</organism>